<dbReference type="Proteomes" id="UP001202328">
    <property type="component" value="Unassembled WGS sequence"/>
</dbReference>
<dbReference type="SUPFAM" id="SSF54928">
    <property type="entry name" value="RNA-binding domain, RBD"/>
    <property type="match status" value="1"/>
</dbReference>
<gene>
    <name evidence="3" type="ORF">MKW98_026129</name>
</gene>
<dbReference type="InterPro" id="IPR036869">
    <property type="entry name" value="J_dom_sf"/>
</dbReference>
<sequence length="647" mass="71268">MKHKDYVGARRKLLDAQKSYPGLEYIDELIKVCDIVCTAESQRKSGSDWHLVLQTNQTANDSDIEFEYTELVRSLEPVKSKFPKIQSAFGIIQKAYCVLSDREKRSEVDSRRVASLGSCGSAKPLDIASKGKRVDAGSVDDSSSVMRQGDVQDLGSLVCNDSNATAIMDATDSAAVMMEATDSTAFFTQSVVTEVLSSNEEFQNKEAHREPEVLNDPSEDSMHSPSNQNSQVSEVCCDLGFQVKSESISPDCASIITNSELEDNLNADNFHIEQNVVMPEMVQPSSNDVSPDNGTLHSLVGQERVSTRTLWKGGLDETRAIVNLDKKNDATDASLEKLNLDRIIGDESMDEDISESRHVESKHNSDEMGDKNSLLEVNDVKEENHVGVMRDSISDKGISLERKISHGVPAENRKLKDQEVDKNNRPPKSPGSAQERVVPPSAKLPTTSLRIDNFLRPFTLKAVQELLANTGAVCSIWMDNFKTHCYVTYSSVEEATETRNALFNLQWPTNGGKLLVADFVDPQNVKTQAEAPAVAPVSSNPKSTSPTAPLSSKPPPEASSHQAVQRKQLPPPPPPMISKTSPPTREHLPLPPPPPLPQNEDPRIVTMNDLFMRTACTPRIYFLPLSEEQVAAKFARQGKNTKWSTEV</sequence>
<dbReference type="Gene3D" id="1.10.287.110">
    <property type="entry name" value="DnaJ domain"/>
    <property type="match status" value="1"/>
</dbReference>
<dbReference type="PROSITE" id="PS50076">
    <property type="entry name" value="DNAJ_2"/>
    <property type="match status" value="1"/>
</dbReference>
<evidence type="ECO:0000259" key="2">
    <source>
        <dbReference type="PROSITE" id="PS50076"/>
    </source>
</evidence>
<feature type="compositionally biased region" description="Basic and acidic residues" evidence="1">
    <location>
        <begin position="411"/>
        <end position="424"/>
    </location>
</feature>
<dbReference type="InterPro" id="IPR034257">
    <property type="entry name" value="Acinus_RRM"/>
</dbReference>
<name>A0AAD4X4S6_9MAGN</name>
<proteinExistence type="predicted"/>
<organism evidence="3 4">
    <name type="scientific">Papaver atlanticum</name>
    <dbReference type="NCBI Taxonomy" id="357466"/>
    <lineage>
        <taxon>Eukaryota</taxon>
        <taxon>Viridiplantae</taxon>
        <taxon>Streptophyta</taxon>
        <taxon>Embryophyta</taxon>
        <taxon>Tracheophyta</taxon>
        <taxon>Spermatophyta</taxon>
        <taxon>Magnoliopsida</taxon>
        <taxon>Ranunculales</taxon>
        <taxon>Papaveraceae</taxon>
        <taxon>Papaveroideae</taxon>
        <taxon>Papaver</taxon>
    </lineage>
</organism>
<feature type="region of interest" description="Disordered" evidence="1">
    <location>
        <begin position="400"/>
        <end position="441"/>
    </location>
</feature>
<dbReference type="CDD" id="cd12432">
    <property type="entry name" value="RRM_ACINU"/>
    <property type="match status" value="1"/>
</dbReference>
<dbReference type="CDD" id="cd06257">
    <property type="entry name" value="DnaJ"/>
    <property type="match status" value="1"/>
</dbReference>
<keyword evidence="4" id="KW-1185">Reference proteome</keyword>
<evidence type="ECO:0000313" key="4">
    <source>
        <dbReference type="Proteomes" id="UP001202328"/>
    </source>
</evidence>
<dbReference type="PANTHER" id="PTHR47031:SF3">
    <property type="entry name" value="SAP DOMAIN-CONTAINING PROTEIN"/>
    <property type="match status" value="1"/>
</dbReference>
<feature type="compositionally biased region" description="Basic and acidic residues" evidence="1">
    <location>
        <begin position="202"/>
        <end position="212"/>
    </location>
</feature>
<feature type="compositionally biased region" description="Polar residues" evidence="1">
    <location>
        <begin position="537"/>
        <end position="550"/>
    </location>
</feature>
<accession>A0AAD4X4S6</accession>
<dbReference type="Pfam" id="PF00226">
    <property type="entry name" value="DnaJ"/>
    <property type="match status" value="1"/>
</dbReference>
<feature type="region of interest" description="Disordered" evidence="1">
    <location>
        <begin position="349"/>
        <end position="374"/>
    </location>
</feature>
<dbReference type="EMBL" id="JAJJMB010017069">
    <property type="protein sequence ID" value="KAI3842339.1"/>
    <property type="molecule type" value="Genomic_DNA"/>
</dbReference>
<dbReference type="GO" id="GO:0003676">
    <property type="term" value="F:nucleic acid binding"/>
    <property type="evidence" value="ECO:0007669"/>
    <property type="project" value="InterPro"/>
</dbReference>
<dbReference type="PANTHER" id="PTHR47031">
    <property type="entry name" value="SAP DNA-BINDING DOMAIN-CONTAINING PROTEIN"/>
    <property type="match status" value="1"/>
</dbReference>
<comment type="caution">
    <text evidence="3">The sequence shown here is derived from an EMBL/GenBank/DDBJ whole genome shotgun (WGS) entry which is preliminary data.</text>
</comment>
<dbReference type="AlphaFoldDB" id="A0AAD4X4S6"/>
<reference evidence="3" key="1">
    <citation type="submission" date="2022-04" db="EMBL/GenBank/DDBJ databases">
        <title>A functionally conserved STORR gene fusion in Papaver species that diverged 16.8 million years ago.</title>
        <authorList>
            <person name="Catania T."/>
        </authorList>
    </citation>
    <scope>NUCLEOTIDE SEQUENCE</scope>
    <source>
        <strain evidence="3">S-188037</strain>
    </source>
</reference>
<dbReference type="InterPro" id="IPR001623">
    <property type="entry name" value="DnaJ_domain"/>
</dbReference>
<protein>
    <recommendedName>
        <fullName evidence="2">J domain-containing protein</fullName>
    </recommendedName>
</protein>
<feature type="domain" description="J" evidence="2">
    <location>
        <begin position="48"/>
        <end position="112"/>
    </location>
</feature>
<dbReference type="SUPFAM" id="SSF46565">
    <property type="entry name" value="Chaperone J-domain"/>
    <property type="match status" value="1"/>
</dbReference>
<dbReference type="InterPro" id="IPR035979">
    <property type="entry name" value="RBD_domain_sf"/>
</dbReference>
<evidence type="ECO:0000256" key="1">
    <source>
        <dbReference type="SAM" id="MobiDB-lite"/>
    </source>
</evidence>
<dbReference type="InterPro" id="IPR032552">
    <property type="entry name" value="RSB_motif"/>
</dbReference>
<evidence type="ECO:0000313" key="3">
    <source>
        <dbReference type="EMBL" id="KAI3842339.1"/>
    </source>
</evidence>
<feature type="region of interest" description="Disordered" evidence="1">
    <location>
        <begin position="201"/>
        <end position="231"/>
    </location>
</feature>
<dbReference type="Pfam" id="PF16294">
    <property type="entry name" value="RSB_motif"/>
    <property type="match status" value="1"/>
</dbReference>
<feature type="compositionally biased region" description="Basic and acidic residues" evidence="1">
    <location>
        <begin position="354"/>
        <end position="370"/>
    </location>
</feature>
<feature type="region of interest" description="Disordered" evidence="1">
    <location>
        <begin position="529"/>
        <end position="602"/>
    </location>
</feature>